<reference evidence="3 4" key="1">
    <citation type="submission" date="2016-10" db="EMBL/GenBank/DDBJ databases">
        <authorList>
            <person name="de Groot N.N."/>
        </authorList>
    </citation>
    <scope>NUCLEOTIDE SEQUENCE [LARGE SCALE GENOMIC DNA]</scope>
    <source>
        <strain evidence="3 4">D31d</strain>
    </source>
</reference>
<dbReference type="InterPro" id="IPR014756">
    <property type="entry name" value="Ig_E-set"/>
</dbReference>
<dbReference type="Proteomes" id="UP000182257">
    <property type="component" value="Unassembled WGS sequence"/>
</dbReference>
<protein>
    <submittedName>
        <fullName evidence="3">IPT/TIG domain-containing protein</fullName>
    </submittedName>
</protein>
<evidence type="ECO:0000313" key="4">
    <source>
        <dbReference type="Proteomes" id="UP000182257"/>
    </source>
</evidence>
<accession>A0A1H3Y0C5</accession>
<dbReference type="InterPro" id="IPR013783">
    <property type="entry name" value="Ig-like_fold"/>
</dbReference>
<feature type="chain" id="PRO_5010289084" evidence="1">
    <location>
        <begin position="27"/>
        <end position="516"/>
    </location>
</feature>
<keyword evidence="1" id="KW-0732">Signal</keyword>
<dbReference type="InterPro" id="IPR002909">
    <property type="entry name" value="IPT_dom"/>
</dbReference>
<dbReference type="CDD" id="cd00603">
    <property type="entry name" value="IPT_PCSR"/>
    <property type="match status" value="1"/>
</dbReference>
<dbReference type="Gene3D" id="2.60.40.10">
    <property type="entry name" value="Immunoglobulins"/>
    <property type="match status" value="1"/>
</dbReference>
<dbReference type="SUPFAM" id="SSF81296">
    <property type="entry name" value="E set domains"/>
    <property type="match status" value="1"/>
</dbReference>
<dbReference type="RefSeq" id="WP_074760046.1">
    <property type="nucleotide sequence ID" value="NZ_FNRF01000001.1"/>
</dbReference>
<dbReference type="PANTHER" id="PTHR13833:SF71">
    <property type="entry name" value="NHL DOMAIN-CONTAINING PROTEIN"/>
    <property type="match status" value="1"/>
</dbReference>
<dbReference type="OrthoDB" id="791543at2"/>
<sequence length="516" mass="57689">MNTTNLIFKKVNLYGFLLAFLSLCFAACSEKDLEEGPVAYDPSKPISISHFFPTEGGAMEDLIIYGENFGTDKNAVNVTVGNKKAVVVSVAGDKIYCFVPSSAFTGEIVVTVKDSNGTEHSTTAATKFNYLRKKVVSTLCGKTVDTGDQGTRYGSFAECTGFTNLGSMVYDPLQPNLLYIAYDESDRGIEVLDFATKQYYQLMSYNGFGTRRLRAIDFSKDGQYMLVAVDRDDRDFITPSVFLLKRNANGSFANSTPQELVFFKQCNTVAVHPNGEIYFNSYNQGQVFRFELENYLAAKGYIPGSGNSTPKWDGKLISSSASDKSTGFEEVFQIKDSGNEFRICIHPSGKYAYLVVVNKHYILRTDYDENTHRFMVPYTVAGAESTSGWVDAVSTAARVKRPYNGVFVKNPDYVKQGRDDVYDFYFTDCENFCVRYLTPDGVVRTYAGRGKSTNGNIWGTEDGDLRETARFRDVSGIAYDEAEDAFYVLDQYNARIRRIGMETDDNNDNDNESTIK</sequence>
<dbReference type="PANTHER" id="PTHR13833">
    <property type="match status" value="1"/>
</dbReference>
<proteinExistence type="predicted"/>
<feature type="domain" description="IPT/TIG" evidence="2">
    <location>
        <begin position="48"/>
        <end position="130"/>
    </location>
</feature>
<dbReference type="SUPFAM" id="SSF101898">
    <property type="entry name" value="NHL repeat"/>
    <property type="match status" value="1"/>
</dbReference>
<feature type="signal peptide" evidence="1">
    <location>
        <begin position="1"/>
        <end position="26"/>
    </location>
</feature>
<evidence type="ECO:0000313" key="3">
    <source>
        <dbReference type="EMBL" id="SEA04970.1"/>
    </source>
</evidence>
<evidence type="ECO:0000259" key="2">
    <source>
        <dbReference type="Pfam" id="PF01833"/>
    </source>
</evidence>
<dbReference type="Gene3D" id="2.120.10.30">
    <property type="entry name" value="TolB, C-terminal domain"/>
    <property type="match status" value="1"/>
</dbReference>
<dbReference type="InterPro" id="IPR011042">
    <property type="entry name" value="6-blade_b-propeller_TolB-like"/>
</dbReference>
<organism evidence="3 4">
    <name type="scientific">Xylanibacter ruminicola</name>
    <name type="common">Prevotella ruminicola</name>
    <dbReference type="NCBI Taxonomy" id="839"/>
    <lineage>
        <taxon>Bacteria</taxon>
        <taxon>Pseudomonadati</taxon>
        <taxon>Bacteroidota</taxon>
        <taxon>Bacteroidia</taxon>
        <taxon>Bacteroidales</taxon>
        <taxon>Prevotellaceae</taxon>
        <taxon>Xylanibacter</taxon>
    </lineage>
</organism>
<evidence type="ECO:0000256" key="1">
    <source>
        <dbReference type="SAM" id="SignalP"/>
    </source>
</evidence>
<gene>
    <name evidence="3" type="ORF">SAMN05216462_0453</name>
</gene>
<dbReference type="Pfam" id="PF01833">
    <property type="entry name" value="TIG"/>
    <property type="match status" value="1"/>
</dbReference>
<dbReference type="EMBL" id="FNRF01000001">
    <property type="protein sequence ID" value="SEA04970.1"/>
    <property type="molecule type" value="Genomic_DNA"/>
</dbReference>
<name>A0A1H3Y0C5_XYLRU</name>
<dbReference type="AlphaFoldDB" id="A0A1H3Y0C5"/>